<dbReference type="AlphaFoldDB" id="A0AAV5DVG0"/>
<evidence type="ECO:0000259" key="3">
    <source>
        <dbReference type="Pfam" id="PF11250"/>
    </source>
</evidence>
<gene>
    <name evidence="4" type="primary">gb01137</name>
    <name evidence="4" type="ORF">PR202_gb01137</name>
</gene>
<organism evidence="4 5">
    <name type="scientific">Eleusine coracana subsp. coracana</name>
    <dbReference type="NCBI Taxonomy" id="191504"/>
    <lineage>
        <taxon>Eukaryota</taxon>
        <taxon>Viridiplantae</taxon>
        <taxon>Streptophyta</taxon>
        <taxon>Embryophyta</taxon>
        <taxon>Tracheophyta</taxon>
        <taxon>Spermatophyta</taxon>
        <taxon>Magnoliopsida</taxon>
        <taxon>Liliopsida</taxon>
        <taxon>Poales</taxon>
        <taxon>Poaceae</taxon>
        <taxon>PACMAD clade</taxon>
        <taxon>Chloridoideae</taxon>
        <taxon>Cynodonteae</taxon>
        <taxon>Eleusininae</taxon>
        <taxon>Eleusine</taxon>
    </lineage>
</organism>
<comment type="caution">
    <text evidence="4">The sequence shown here is derived from an EMBL/GenBank/DDBJ whole genome shotgun (WGS) entry which is preliminary data.</text>
</comment>
<dbReference type="InterPro" id="IPR021410">
    <property type="entry name" value="FAF"/>
</dbReference>
<dbReference type="PANTHER" id="PTHR33155">
    <property type="entry name" value="FANTASTIC FOUR-LIKE PROTEIN (DUF3049)"/>
    <property type="match status" value="1"/>
</dbReference>
<proteinExistence type="inferred from homology"/>
<dbReference type="PANTHER" id="PTHR33155:SF8">
    <property type="entry name" value="PROTEIN FANTASTIC FOUR 1"/>
    <property type="match status" value="1"/>
</dbReference>
<reference evidence="4" key="2">
    <citation type="submission" date="2021-12" db="EMBL/GenBank/DDBJ databases">
        <title>Resequencing data analysis of finger millet.</title>
        <authorList>
            <person name="Hatakeyama M."/>
            <person name="Aluri S."/>
            <person name="Balachadran M.T."/>
            <person name="Sivarajan S.R."/>
            <person name="Poveda L."/>
            <person name="Shimizu-Inatsugi R."/>
            <person name="Schlapbach R."/>
            <person name="Sreeman S.M."/>
            <person name="Shimizu K.K."/>
        </authorList>
    </citation>
    <scope>NUCLEOTIDE SEQUENCE</scope>
</reference>
<keyword evidence="5" id="KW-1185">Reference proteome</keyword>
<dbReference type="Proteomes" id="UP001054889">
    <property type="component" value="Unassembled WGS sequence"/>
</dbReference>
<evidence type="ECO:0000256" key="1">
    <source>
        <dbReference type="ARBA" id="ARBA00008690"/>
    </source>
</evidence>
<dbReference type="Pfam" id="PF11250">
    <property type="entry name" value="FAF"/>
    <property type="match status" value="1"/>
</dbReference>
<feature type="region of interest" description="Disordered" evidence="2">
    <location>
        <begin position="178"/>
        <end position="226"/>
    </location>
</feature>
<protein>
    <recommendedName>
        <fullName evidence="3">FAF domain-containing protein</fullName>
    </recommendedName>
</protein>
<name>A0AAV5DVG0_ELECO</name>
<feature type="domain" description="FAF" evidence="3">
    <location>
        <begin position="113"/>
        <end position="162"/>
    </location>
</feature>
<evidence type="ECO:0000313" key="4">
    <source>
        <dbReference type="EMBL" id="GJN14326.1"/>
    </source>
</evidence>
<comment type="similarity">
    <text evidence="1">Belongs to the fantastic four family.</text>
</comment>
<sequence length="242" mass="26284">MPALLDSPPQLPSTCGWGVLYPVVEEAVKPRHLLQVIPAAAAAKKPAAYYRGGKKKNLETCTEALGCETGGVDICDGGVDAENAERKRRAREGNEEEEMVSECQPACRGRRPLPPPLTTLAGGVNRVRMVHERRDGRLEVYAVRSPGVLEAERCDGRLRLRLRPLIGAGSDDAAMCCQQEPEDDEEDPEATETEGNEGEHGFAKYMRSGRCVDPEGGAAASSARLREQWEPEQAAAFWVATS</sequence>
<dbReference type="EMBL" id="BQKI01000071">
    <property type="protein sequence ID" value="GJN14326.1"/>
    <property type="molecule type" value="Genomic_DNA"/>
</dbReference>
<accession>A0AAV5DVG0</accession>
<evidence type="ECO:0000256" key="2">
    <source>
        <dbReference type="SAM" id="MobiDB-lite"/>
    </source>
</evidence>
<dbReference type="InterPro" id="IPR046431">
    <property type="entry name" value="FAF_dom"/>
</dbReference>
<feature type="compositionally biased region" description="Acidic residues" evidence="2">
    <location>
        <begin position="180"/>
        <end position="196"/>
    </location>
</feature>
<reference evidence="4" key="1">
    <citation type="journal article" date="2018" name="DNA Res.">
        <title>Multiple hybrid de novo genome assembly of finger millet, an orphan allotetraploid crop.</title>
        <authorList>
            <person name="Hatakeyama M."/>
            <person name="Aluri S."/>
            <person name="Balachadran M.T."/>
            <person name="Sivarajan S.R."/>
            <person name="Patrignani A."/>
            <person name="Gruter S."/>
            <person name="Poveda L."/>
            <person name="Shimizu-Inatsugi R."/>
            <person name="Baeten J."/>
            <person name="Francoijs K.J."/>
            <person name="Nataraja K.N."/>
            <person name="Reddy Y.A.N."/>
            <person name="Phadnis S."/>
            <person name="Ravikumar R.L."/>
            <person name="Schlapbach R."/>
            <person name="Sreeman S.M."/>
            <person name="Shimizu K.K."/>
        </authorList>
    </citation>
    <scope>NUCLEOTIDE SEQUENCE</scope>
</reference>
<evidence type="ECO:0000313" key="5">
    <source>
        <dbReference type="Proteomes" id="UP001054889"/>
    </source>
</evidence>